<keyword evidence="4" id="KW-1185">Reference proteome</keyword>
<gene>
    <name evidence="2" type="ORF">ADS79_29365</name>
    <name evidence="1" type="ORF">BRE01_23990</name>
</gene>
<proteinExistence type="predicted"/>
<evidence type="ECO:0000313" key="4">
    <source>
        <dbReference type="Proteomes" id="UP000319578"/>
    </source>
</evidence>
<reference evidence="3" key="1">
    <citation type="submission" date="2015-07" db="EMBL/GenBank/DDBJ databases">
        <title>Genome sequencing project for genomic taxonomy and phylogenomics of Bacillus-like bacteria.</title>
        <authorList>
            <person name="Liu B."/>
            <person name="Wang J."/>
            <person name="Zhu Y."/>
            <person name="Liu G."/>
            <person name="Chen Q."/>
            <person name="Chen Z."/>
            <person name="Lan J."/>
            <person name="Che J."/>
            <person name="Ge C."/>
            <person name="Shi H."/>
            <person name="Pan Z."/>
            <person name="Liu X."/>
        </authorList>
    </citation>
    <scope>NUCLEOTIDE SEQUENCE [LARGE SCALE GENOMIC DNA]</scope>
    <source>
        <strain evidence="3">DSM 9887</strain>
    </source>
</reference>
<dbReference type="AlphaFoldDB" id="A0A0K9YMS3"/>
<evidence type="ECO:0000313" key="1">
    <source>
        <dbReference type="EMBL" id="GED68697.1"/>
    </source>
</evidence>
<evidence type="ECO:0000313" key="3">
    <source>
        <dbReference type="Proteomes" id="UP000036834"/>
    </source>
</evidence>
<organism evidence="2 3">
    <name type="scientific">Brevibacillus reuszeri</name>
    <dbReference type="NCBI Taxonomy" id="54915"/>
    <lineage>
        <taxon>Bacteria</taxon>
        <taxon>Bacillati</taxon>
        <taxon>Bacillota</taxon>
        <taxon>Bacilli</taxon>
        <taxon>Bacillales</taxon>
        <taxon>Paenibacillaceae</taxon>
        <taxon>Brevibacillus</taxon>
    </lineage>
</organism>
<reference evidence="1 4" key="3">
    <citation type="submission" date="2019-06" db="EMBL/GenBank/DDBJ databases">
        <title>Whole genome shotgun sequence of Brevibacillus reuszeri NBRC 15719.</title>
        <authorList>
            <person name="Hosoyama A."/>
            <person name="Uohara A."/>
            <person name="Ohji S."/>
            <person name="Ichikawa N."/>
        </authorList>
    </citation>
    <scope>NUCLEOTIDE SEQUENCE [LARGE SCALE GENOMIC DNA]</scope>
    <source>
        <strain evidence="1 4">NBRC 15719</strain>
    </source>
</reference>
<name>A0A0K9YMS3_9BACL</name>
<protein>
    <submittedName>
        <fullName evidence="2">Uncharacterized protein</fullName>
    </submittedName>
</protein>
<reference evidence="2" key="2">
    <citation type="submission" date="2015-07" db="EMBL/GenBank/DDBJ databases">
        <title>MeaNS - Measles Nucleotide Surveillance Program.</title>
        <authorList>
            <person name="Tran T."/>
            <person name="Druce J."/>
        </authorList>
    </citation>
    <scope>NUCLEOTIDE SEQUENCE</scope>
    <source>
        <strain evidence="2">DSM 9887</strain>
    </source>
</reference>
<sequence>MITITNTAPISQIRSQQKGTDAAKFAELENALAEAKAENLLIMEATAQVYEELQALKVQMNNAPSGP</sequence>
<dbReference type="EMBL" id="LGIQ01000011">
    <property type="protein sequence ID" value="KNB69942.1"/>
    <property type="molecule type" value="Genomic_DNA"/>
</dbReference>
<dbReference type="EMBL" id="BJON01000009">
    <property type="protein sequence ID" value="GED68697.1"/>
    <property type="molecule type" value="Genomic_DNA"/>
</dbReference>
<dbReference type="PATRIC" id="fig|54915.3.peg.5091"/>
<dbReference type="Proteomes" id="UP000036834">
    <property type="component" value="Unassembled WGS sequence"/>
</dbReference>
<comment type="caution">
    <text evidence="2">The sequence shown here is derived from an EMBL/GenBank/DDBJ whole genome shotgun (WGS) entry which is preliminary data.</text>
</comment>
<dbReference type="RefSeq" id="WP_049741980.1">
    <property type="nucleotide sequence ID" value="NZ_BJON01000009.1"/>
</dbReference>
<dbReference type="Proteomes" id="UP000319578">
    <property type="component" value="Unassembled WGS sequence"/>
</dbReference>
<evidence type="ECO:0000313" key="2">
    <source>
        <dbReference type="EMBL" id="KNB69942.1"/>
    </source>
</evidence>
<accession>A0A0K9YMS3</accession>